<feature type="transmembrane region" description="Helical" evidence="12">
    <location>
        <begin position="49"/>
        <end position="68"/>
    </location>
</feature>
<dbReference type="EC" id="2.1.1.334" evidence="4"/>
<dbReference type="NCBIfam" id="NF045656">
    <property type="entry name" value="MeththiolMtaseMddA"/>
    <property type="match status" value="1"/>
</dbReference>
<protein>
    <recommendedName>
        <fullName evidence="4">methanethiol S-methyltransferase</fullName>
        <ecNumber evidence="4">2.1.1.334</ecNumber>
    </recommendedName>
</protein>
<keyword evidence="5 14" id="KW-0489">Methyltransferase</keyword>
<keyword evidence="7" id="KW-0949">S-adenosyl-L-methionine</keyword>
<evidence type="ECO:0000256" key="12">
    <source>
        <dbReference type="SAM" id="Phobius"/>
    </source>
</evidence>
<keyword evidence="10 12" id="KW-0472">Membrane</keyword>
<evidence type="ECO:0000313" key="15">
    <source>
        <dbReference type="Proteomes" id="UP000245812"/>
    </source>
</evidence>
<evidence type="ECO:0000256" key="4">
    <source>
        <dbReference type="ARBA" id="ARBA00012149"/>
    </source>
</evidence>
<dbReference type="Pfam" id="PF07298">
    <property type="entry name" value="NnrU"/>
    <property type="match status" value="1"/>
</dbReference>
<dbReference type="GO" id="GO:0032259">
    <property type="term" value="P:methylation"/>
    <property type="evidence" value="ECO:0007669"/>
    <property type="project" value="UniProtKB-KW"/>
</dbReference>
<dbReference type="Gene3D" id="1.20.120.1630">
    <property type="match status" value="1"/>
</dbReference>
<evidence type="ECO:0000256" key="3">
    <source>
        <dbReference type="ARBA" id="ARBA00010631"/>
    </source>
</evidence>
<dbReference type="PANTHER" id="PTHR31040:SF1">
    <property type="entry name" value="NURIM"/>
    <property type="match status" value="1"/>
</dbReference>
<comment type="caution">
    <text evidence="14">The sequence shown here is derived from an EMBL/GenBank/DDBJ whole genome shotgun (WGS) entry which is preliminary data.</text>
</comment>
<comment type="similarity">
    <text evidence="3">Belongs to the nurim family.</text>
</comment>
<evidence type="ECO:0000256" key="8">
    <source>
        <dbReference type="ARBA" id="ARBA00022692"/>
    </source>
</evidence>
<evidence type="ECO:0000256" key="6">
    <source>
        <dbReference type="ARBA" id="ARBA00022679"/>
    </source>
</evidence>
<keyword evidence="6 14" id="KW-0808">Transferase</keyword>
<evidence type="ECO:0000256" key="10">
    <source>
        <dbReference type="ARBA" id="ARBA00023136"/>
    </source>
</evidence>
<keyword evidence="9 12" id="KW-1133">Transmembrane helix</keyword>
<feature type="domain" description="NnrU" evidence="13">
    <location>
        <begin position="56"/>
        <end position="210"/>
    </location>
</feature>
<dbReference type="InterPro" id="IPR009915">
    <property type="entry name" value="NnrU_dom"/>
</dbReference>
<reference evidence="14 15" key="1">
    <citation type="submission" date="2018-05" db="EMBL/GenBank/DDBJ databases">
        <title>Genomic Encyclopedia of Type Strains, Phase IV (KMG-IV): sequencing the most valuable type-strain genomes for metagenomic binning, comparative biology and taxonomic classification.</title>
        <authorList>
            <person name="Goeker M."/>
        </authorList>
    </citation>
    <scope>NUCLEOTIDE SEQUENCE [LARGE SCALE GENOMIC DNA]</scope>
    <source>
        <strain evidence="14 15">DSM 14263</strain>
    </source>
</reference>
<keyword evidence="15" id="KW-1185">Reference proteome</keyword>
<comment type="catalytic activity">
    <reaction evidence="11">
        <text>methanethiol + S-adenosyl-L-methionine = dimethyl sulfide + S-adenosyl-L-homocysteine + H(+)</text>
        <dbReference type="Rhea" id="RHEA:50428"/>
        <dbReference type="ChEBI" id="CHEBI:15378"/>
        <dbReference type="ChEBI" id="CHEBI:16007"/>
        <dbReference type="ChEBI" id="CHEBI:17437"/>
        <dbReference type="ChEBI" id="CHEBI:57856"/>
        <dbReference type="ChEBI" id="CHEBI:59789"/>
        <dbReference type="EC" id="2.1.1.334"/>
    </reaction>
</comment>
<gene>
    <name evidence="14" type="ORF">C7456_10421</name>
</gene>
<evidence type="ECO:0000256" key="2">
    <source>
        <dbReference type="ARBA" id="ARBA00004141"/>
    </source>
</evidence>
<evidence type="ECO:0000256" key="1">
    <source>
        <dbReference type="ARBA" id="ARBA00002096"/>
    </source>
</evidence>
<evidence type="ECO:0000256" key="7">
    <source>
        <dbReference type="ARBA" id="ARBA00022691"/>
    </source>
</evidence>
<evidence type="ECO:0000259" key="13">
    <source>
        <dbReference type="Pfam" id="PF07298"/>
    </source>
</evidence>
<sequence length="258" mass="29137">MRALLTLGYGAVCYAVFFLTFLYAIGFVGDLPLPRTVDRPLPAGPATPAMWVIDLALLGLFAMQHSGMARRGFKAWLARLLPPAVERSTYVLLSSLALILLFWQWRPLPGTVWNVGGWAAWPLLALCACGWLLVLSGTFVINHFDLFGLRQVWLDAQGRPYTPLPFKRHLYYRVVRHPLMLGFIVAFWATPRMSVGHLLFAAASTAYILVAVRFLEERDLVALHGGDYRRYQREVPMLCPWPRPHRGGIARPTPRAVR</sequence>
<dbReference type="OrthoDB" id="9789029at2"/>
<comment type="subcellular location">
    <subcellularLocation>
        <location evidence="2">Membrane</location>
        <topology evidence="2">Multi-pass membrane protein</topology>
    </subcellularLocation>
</comment>
<comment type="function">
    <text evidence="1">Catalyzes the methylation of methanethiol (MeSH) to yield dimethylsulphide (DMS).</text>
</comment>
<dbReference type="EMBL" id="QGHC01000004">
    <property type="protein sequence ID" value="PWK89673.1"/>
    <property type="molecule type" value="Genomic_DNA"/>
</dbReference>
<dbReference type="GO" id="GO:0008168">
    <property type="term" value="F:methyltransferase activity"/>
    <property type="evidence" value="ECO:0007669"/>
    <property type="project" value="UniProtKB-KW"/>
</dbReference>
<evidence type="ECO:0000256" key="9">
    <source>
        <dbReference type="ARBA" id="ARBA00022989"/>
    </source>
</evidence>
<keyword evidence="8 12" id="KW-0812">Transmembrane</keyword>
<feature type="transmembrane region" description="Helical" evidence="12">
    <location>
        <begin position="7"/>
        <end position="29"/>
    </location>
</feature>
<proteinExistence type="inferred from homology"/>
<evidence type="ECO:0000256" key="5">
    <source>
        <dbReference type="ARBA" id="ARBA00022603"/>
    </source>
</evidence>
<feature type="transmembrane region" description="Helical" evidence="12">
    <location>
        <begin position="195"/>
        <end position="215"/>
    </location>
</feature>
<evidence type="ECO:0000313" key="14">
    <source>
        <dbReference type="EMBL" id="PWK89673.1"/>
    </source>
</evidence>
<accession>A0A316I8A9</accession>
<dbReference type="GO" id="GO:0016020">
    <property type="term" value="C:membrane"/>
    <property type="evidence" value="ECO:0007669"/>
    <property type="project" value="UniProtKB-SubCell"/>
</dbReference>
<dbReference type="InterPro" id="IPR054700">
    <property type="entry name" value="MddA"/>
</dbReference>
<evidence type="ECO:0000256" key="11">
    <source>
        <dbReference type="ARBA" id="ARBA00048134"/>
    </source>
</evidence>
<dbReference type="PANTHER" id="PTHR31040">
    <property type="entry name" value="NURIM"/>
    <property type="match status" value="1"/>
</dbReference>
<dbReference type="AlphaFoldDB" id="A0A316I8A9"/>
<dbReference type="Proteomes" id="UP000245812">
    <property type="component" value="Unassembled WGS sequence"/>
</dbReference>
<feature type="transmembrane region" description="Helical" evidence="12">
    <location>
        <begin position="118"/>
        <end position="141"/>
    </location>
</feature>
<dbReference type="RefSeq" id="WP_109722824.1">
    <property type="nucleotide sequence ID" value="NZ_MSZV01000007.1"/>
</dbReference>
<feature type="transmembrane region" description="Helical" evidence="12">
    <location>
        <begin position="170"/>
        <end position="189"/>
    </location>
</feature>
<name>A0A316I8A9_9GAMM</name>
<organism evidence="14 15">
    <name type="scientific">Fulvimonas soli</name>
    <dbReference type="NCBI Taxonomy" id="155197"/>
    <lineage>
        <taxon>Bacteria</taxon>
        <taxon>Pseudomonadati</taxon>
        <taxon>Pseudomonadota</taxon>
        <taxon>Gammaproteobacteria</taxon>
        <taxon>Lysobacterales</taxon>
        <taxon>Rhodanobacteraceae</taxon>
        <taxon>Fulvimonas</taxon>
    </lineage>
</organism>
<feature type="transmembrane region" description="Helical" evidence="12">
    <location>
        <begin position="89"/>
        <end position="106"/>
    </location>
</feature>
<dbReference type="InterPro" id="IPR033580">
    <property type="entry name" value="Nurim-like"/>
</dbReference>